<dbReference type="EMBL" id="SPHZ02000010">
    <property type="protein sequence ID" value="KAF0896061.1"/>
    <property type="molecule type" value="Genomic_DNA"/>
</dbReference>
<comment type="pathway">
    <text evidence="10">Porphyrin-containing compound metabolism; heme A biosynthesis; heme A from heme O: step 1/1.</text>
</comment>
<evidence type="ECO:0000256" key="9">
    <source>
        <dbReference type="ARBA" id="ARBA00023136"/>
    </source>
</evidence>
<evidence type="ECO:0000313" key="13">
    <source>
        <dbReference type="EMBL" id="KAF0896061.1"/>
    </source>
</evidence>
<reference evidence="13 14" key="1">
    <citation type="submission" date="2019-11" db="EMBL/GenBank/DDBJ databases">
        <title>Whole genome sequence of Oryza granulata.</title>
        <authorList>
            <person name="Li W."/>
        </authorList>
    </citation>
    <scope>NUCLEOTIDE SEQUENCE [LARGE SCALE GENOMIC DNA]</scope>
    <source>
        <strain evidence="14">cv. Menghai</strain>
        <tissue evidence="13">Leaf</tissue>
    </source>
</reference>
<feature type="transmembrane region" description="Helical" evidence="12">
    <location>
        <begin position="85"/>
        <end position="103"/>
    </location>
</feature>
<dbReference type="GO" id="GO:0016653">
    <property type="term" value="F:oxidoreductase activity, acting on NAD(P)H, heme protein as acceptor"/>
    <property type="evidence" value="ECO:0007669"/>
    <property type="project" value="TreeGrafter"/>
</dbReference>
<gene>
    <name evidence="13" type="ORF">E2562_018178</name>
</gene>
<protein>
    <submittedName>
        <fullName evidence="13">Uncharacterized protein</fullName>
    </submittedName>
</protein>
<keyword evidence="7" id="KW-0408">Iron</keyword>
<comment type="subcellular location">
    <subcellularLocation>
        <location evidence="2">Membrane</location>
        <topology evidence="2">Multi-pass membrane protein</topology>
    </subcellularLocation>
</comment>
<keyword evidence="14" id="KW-1185">Reference proteome</keyword>
<dbReference type="AlphaFoldDB" id="A0A6G1C7P7"/>
<dbReference type="PANTHER" id="PTHR23289">
    <property type="entry name" value="CYTOCHROME C OXIDASE ASSEMBLY PROTEIN COX15"/>
    <property type="match status" value="1"/>
</dbReference>
<evidence type="ECO:0000256" key="1">
    <source>
        <dbReference type="ARBA" id="ARBA00001970"/>
    </source>
</evidence>
<feature type="transmembrane region" description="Helical" evidence="12">
    <location>
        <begin position="55"/>
        <end position="73"/>
    </location>
</feature>
<keyword evidence="3 12" id="KW-0812">Transmembrane</keyword>
<evidence type="ECO:0000256" key="7">
    <source>
        <dbReference type="ARBA" id="ARBA00023004"/>
    </source>
</evidence>
<evidence type="ECO:0000313" key="14">
    <source>
        <dbReference type="Proteomes" id="UP000479710"/>
    </source>
</evidence>
<dbReference type="OrthoDB" id="670376at2759"/>
<dbReference type="PANTHER" id="PTHR23289:SF2">
    <property type="entry name" value="CYTOCHROME C OXIDASE ASSEMBLY PROTEIN COX15 HOMOLOG"/>
    <property type="match status" value="1"/>
</dbReference>
<keyword evidence="5 12" id="KW-1133">Transmembrane helix</keyword>
<proteinExistence type="predicted"/>
<sequence length="319" mass="35344">MTDWKFTGSLPPMSDEEWQLEFEKYKLSPEYKRVNKGMSLEDFKFIYWMEYGHRMWGRALGFLFSVPFAYFIAKGYVTCQLGLRLLALFALGAGQGLIGWWMVKSGLEEPASEYVQPRVSPYRLATHLTSAFVIYCGILWTALSVVMPEPPAGSMNWVNSAAKIKKLAIPVSAVVGITAISGAFVAGNDAGHAYNTFPKMGDTWIPEDVFTMEPFIRNFFENTSTVQRPPGVFEFPWQKCRGGLGVPGGGGSWELRDVFFRSLVDGRAAAIGVPGDRLFPPPSKRALFDDVDAWLAAAGEGEVDPVWRSVLEEGARPAA</sequence>
<evidence type="ECO:0000256" key="3">
    <source>
        <dbReference type="ARBA" id="ARBA00022692"/>
    </source>
</evidence>
<feature type="transmembrane region" description="Helical" evidence="12">
    <location>
        <begin position="123"/>
        <end position="146"/>
    </location>
</feature>
<dbReference type="GO" id="GO:0046872">
    <property type="term" value="F:metal ion binding"/>
    <property type="evidence" value="ECO:0007669"/>
    <property type="project" value="UniProtKB-KW"/>
</dbReference>
<evidence type="ECO:0000256" key="10">
    <source>
        <dbReference type="ARBA" id="ARBA00044501"/>
    </source>
</evidence>
<dbReference type="Proteomes" id="UP000479710">
    <property type="component" value="Unassembled WGS sequence"/>
</dbReference>
<evidence type="ECO:0000256" key="12">
    <source>
        <dbReference type="SAM" id="Phobius"/>
    </source>
</evidence>
<dbReference type="Pfam" id="PF02628">
    <property type="entry name" value="COX15-CtaA"/>
    <property type="match status" value="1"/>
</dbReference>
<evidence type="ECO:0000256" key="6">
    <source>
        <dbReference type="ARBA" id="ARBA00023002"/>
    </source>
</evidence>
<keyword evidence="4" id="KW-0479">Metal-binding</keyword>
<evidence type="ECO:0000256" key="4">
    <source>
        <dbReference type="ARBA" id="ARBA00022723"/>
    </source>
</evidence>
<comment type="catalytic activity">
    <reaction evidence="11">
        <text>Fe(II)-heme o + 2 A + H2O = Fe(II)-heme a + 2 AH2</text>
        <dbReference type="Rhea" id="RHEA:63388"/>
        <dbReference type="ChEBI" id="CHEBI:13193"/>
        <dbReference type="ChEBI" id="CHEBI:15377"/>
        <dbReference type="ChEBI" id="CHEBI:17499"/>
        <dbReference type="ChEBI" id="CHEBI:60530"/>
        <dbReference type="ChEBI" id="CHEBI:61715"/>
        <dbReference type="EC" id="1.17.99.9"/>
    </reaction>
    <physiologicalReaction direction="left-to-right" evidence="11">
        <dbReference type="Rhea" id="RHEA:63389"/>
    </physiologicalReaction>
</comment>
<evidence type="ECO:0000256" key="2">
    <source>
        <dbReference type="ARBA" id="ARBA00004141"/>
    </source>
</evidence>
<dbReference type="GO" id="GO:0006784">
    <property type="term" value="P:heme A biosynthetic process"/>
    <property type="evidence" value="ECO:0007669"/>
    <property type="project" value="InterPro"/>
</dbReference>
<comment type="cofactor">
    <cofactor evidence="1">
        <name>heme b</name>
        <dbReference type="ChEBI" id="CHEBI:60344"/>
    </cofactor>
</comment>
<dbReference type="InterPro" id="IPR023754">
    <property type="entry name" value="HemeA_Synthase_type2"/>
</dbReference>
<feature type="transmembrane region" description="Helical" evidence="12">
    <location>
        <begin position="167"/>
        <end position="187"/>
    </location>
</feature>
<keyword evidence="6" id="KW-0560">Oxidoreductase</keyword>
<name>A0A6G1C7P7_9ORYZ</name>
<organism evidence="13 14">
    <name type="scientific">Oryza meyeriana var. granulata</name>
    <dbReference type="NCBI Taxonomy" id="110450"/>
    <lineage>
        <taxon>Eukaryota</taxon>
        <taxon>Viridiplantae</taxon>
        <taxon>Streptophyta</taxon>
        <taxon>Embryophyta</taxon>
        <taxon>Tracheophyta</taxon>
        <taxon>Spermatophyta</taxon>
        <taxon>Magnoliopsida</taxon>
        <taxon>Liliopsida</taxon>
        <taxon>Poales</taxon>
        <taxon>Poaceae</taxon>
        <taxon>BOP clade</taxon>
        <taxon>Oryzoideae</taxon>
        <taxon>Oryzeae</taxon>
        <taxon>Oryzinae</taxon>
        <taxon>Oryza</taxon>
        <taxon>Oryza meyeriana</taxon>
    </lineage>
</organism>
<keyword evidence="9 12" id="KW-0472">Membrane</keyword>
<dbReference type="InterPro" id="IPR003780">
    <property type="entry name" value="COX15/CtaA_fam"/>
</dbReference>
<evidence type="ECO:0000256" key="5">
    <source>
        <dbReference type="ARBA" id="ARBA00022989"/>
    </source>
</evidence>
<dbReference type="GO" id="GO:0120547">
    <property type="term" value="F:heme A synthase activity"/>
    <property type="evidence" value="ECO:0007669"/>
    <property type="project" value="UniProtKB-EC"/>
</dbReference>
<comment type="caution">
    <text evidence="13">The sequence shown here is derived from an EMBL/GenBank/DDBJ whole genome shotgun (WGS) entry which is preliminary data.</text>
</comment>
<dbReference type="GO" id="GO:0005743">
    <property type="term" value="C:mitochondrial inner membrane"/>
    <property type="evidence" value="ECO:0007669"/>
    <property type="project" value="TreeGrafter"/>
</dbReference>
<keyword evidence="8" id="KW-0350">Heme biosynthesis</keyword>
<evidence type="ECO:0000256" key="11">
    <source>
        <dbReference type="ARBA" id="ARBA00048044"/>
    </source>
</evidence>
<accession>A0A6G1C7P7</accession>
<evidence type="ECO:0000256" key="8">
    <source>
        <dbReference type="ARBA" id="ARBA00023133"/>
    </source>
</evidence>